<protein>
    <recommendedName>
        <fullName evidence="7">Cytochrome P450</fullName>
    </recommendedName>
</protein>
<sequence length="162" mass="18356">MKPNARKSRDNCIEAMKLWRQHAVEHMDSSVKDDAAWDPEWGLGAIKRRNKLVDATEGLFEEEGRASIDLALIWSLNSNVIPASFWYLTEVLASKDIFERIQNEIEHECGPGIASSGEMLDPVRQINNALLQAVYAETLRLHVATLITRTVKKGQTVRSWLL</sequence>
<keyword evidence="2" id="KW-0349">Heme</keyword>
<dbReference type="InterPro" id="IPR036396">
    <property type="entry name" value="Cyt_P450_sf"/>
</dbReference>
<dbReference type="GO" id="GO:0016705">
    <property type="term" value="F:oxidoreductase activity, acting on paired donors, with incorporation or reduction of molecular oxygen"/>
    <property type="evidence" value="ECO:0007669"/>
    <property type="project" value="InterPro"/>
</dbReference>
<accession>A0A6A7AJB4</accession>
<evidence type="ECO:0008006" key="7">
    <source>
        <dbReference type="Google" id="ProtNLM"/>
    </source>
</evidence>
<keyword evidence="6" id="KW-1185">Reference proteome</keyword>
<organism evidence="5 6">
    <name type="scientific">Ophiobolus disseminans</name>
    <dbReference type="NCBI Taxonomy" id="1469910"/>
    <lineage>
        <taxon>Eukaryota</taxon>
        <taxon>Fungi</taxon>
        <taxon>Dikarya</taxon>
        <taxon>Ascomycota</taxon>
        <taxon>Pezizomycotina</taxon>
        <taxon>Dothideomycetes</taxon>
        <taxon>Pleosporomycetidae</taxon>
        <taxon>Pleosporales</taxon>
        <taxon>Pleosporineae</taxon>
        <taxon>Phaeosphaeriaceae</taxon>
        <taxon>Ophiobolus</taxon>
    </lineage>
</organism>
<name>A0A6A7AJB4_9PLEO</name>
<evidence type="ECO:0000313" key="6">
    <source>
        <dbReference type="Proteomes" id="UP000799424"/>
    </source>
</evidence>
<evidence type="ECO:0000256" key="3">
    <source>
        <dbReference type="ARBA" id="ARBA00022723"/>
    </source>
</evidence>
<gene>
    <name evidence="5" type="ORF">CC86DRAFT_92902</name>
</gene>
<evidence type="ECO:0000256" key="1">
    <source>
        <dbReference type="ARBA" id="ARBA00010617"/>
    </source>
</evidence>
<dbReference type="GO" id="GO:0020037">
    <property type="term" value="F:heme binding"/>
    <property type="evidence" value="ECO:0007669"/>
    <property type="project" value="InterPro"/>
</dbReference>
<evidence type="ECO:0000256" key="4">
    <source>
        <dbReference type="ARBA" id="ARBA00023004"/>
    </source>
</evidence>
<dbReference type="SUPFAM" id="SSF48264">
    <property type="entry name" value="Cytochrome P450"/>
    <property type="match status" value="1"/>
</dbReference>
<reference evidence="5" key="1">
    <citation type="journal article" date="2020" name="Stud. Mycol.">
        <title>101 Dothideomycetes genomes: a test case for predicting lifestyles and emergence of pathogens.</title>
        <authorList>
            <person name="Haridas S."/>
            <person name="Albert R."/>
            <person name="Binder M."/>
            <person name="Bloem J."/>
            <person name="Labutti K."/>
            <person name="Salamov A."/>
            <person name="Andreopoulos B."/>
            <person name="Baker S."/>
            <person name="Barry K."/>
            <person name="Bills G."/>
            <person name="Bluhm B."/>
            <person name="Cannon C."/>
            <person name="Castanera R."/>
            <person name="Culley D."/>
            <person name="Daum C."/>
            <person name="Ezra D."/>
            <person name="Gonzalez J."/>
            <person name="Henrissat B."/>
            <person name="Kuo A."/>
            <person name="Liang C."/>
            <person name="Lipzen A."/>
            <person name="Lutzoni F."/>
            <person name="Magnuson J."/>
            <person name="Mondo S."/>
            <person name="Nolan M."/>
            <person name="Ohm R."/>
            <person name="Pangilinan J."/>
            <person name="Park H.-J."/>
            <person name="Ramirez L."/>
            <person name="Alfaro M."/>
            <person name="Sun H."/>
            <person name="Tritt A."/>
            <person name="Yoshinaga Y."/>
            <person name="Zwiers L.-H."/>
            <person name="Turgeon B."/>
            <person name="Goodwin S."/>
            <person name="Spatafora J."/>
            <person name="Crous P."/>
            <person name="Grigoriev I."/>
        </authorList>
    </citation>
    <scope>NUCLEOTIDE SEQUENCE</scope>
    <source>
        <strain evidence="5">CBS 113818</strain>
    </source>
</reference>
<dbReference type="AlphaFoldDB" id="A0A6A7AJB4"/>
<proteinExistence type="inferred from homology"/>
<dbReference type="EMBL" id="MU006217">
    <property type="protein sequence ID" value="KAF2832685.1"/>
    <property type="molecule type" value="Genomic_DNA"/>
</dbReference>
<evidence type="ECO:0000256" key="2">
    <source>
        <dbReference type="ARBA" id="ARBA00022617"/>
    </source>
</evidence>
<dbReference type="PANTHER" id="PTHR24304">
    <property type="entry name" value="CYTOCHROME P450 FAMILY 7"/>
    <property type="match status" value="1"/>
</dbReference>
<dbReference type="Proteomes" id="UP000799424">
    <property type="component" value="Unassembled WGS sequence"/>
</dbReference>
<dbReference type="GO" id="GO:0005506">
    <property type="term" value="F:iron ion binding"/>
    <property type="evidence" value="ECO:0007669"/>
    <property type="project" value="InterPro"/>
</dbReference>
<dbReference type="Gene3D" id="1.10.630.10">
    <property type="entry name" value="Cytochrome P450"/>
    <property type="match status" value="1"/>
</dbReference>
<dbReference type="PANTHER" id="PTHR24304:SF2">
    <property type="entry name" value="24-HYDROXYCHOLESTEROL 7-ALPHA-HYDROXYLASE"/>
    <property type="match status" value="1"/>
</dbReference>
<keyword evidence="3" id="KW-0479">Metal-binding</keyword>
<evidence type="ECO:0000313" key="5">
    <source>
        <dbReference type="EMBL" id="KAF2832685.1"/>
    </source>
</evidence>
<keyword evidence="4" id="KW-0408">Iron</keyword>
<dbReference type="InterPro" id="IPR050529">
    <property type="entry name" value="CYP450_sterol_14alpha_dmase"/>
</dbReference>
<dbReference type="GO" id="GO:0008395">
    <property type="term" value="F:steroid hydroxylase activity"/>
    <property type="evidence" value="ECO:0007669"/>
    <property type="project" value="TreeGrafter"/>
</dbReference>
<dbReference type="OrthoDB" id="3366823at2759"/>
<comment type="similarity">
    <text evidence="1">Belongs to the cytochrome P450 family.</text>
</comment>